<protein>
    <recommendedName>
        <fullName evidence="3">LysM domain-containing protein</fullName>
    </recommendedName>
</protein>
<keyword evidence="2" id="KW-0812">Transmembrane</keyword>
<evidence type="ECO:0000259" key="3">
    <source>
        <dbReference type="PROSITE" id="PS51782"/>
    </source>
</evidence>
<evidence type="ECO:0000313" key="4">
    <source>
        <dbReference type="EMBL" id="RAP78211.1"/>
    </source>
</evidence>
<keyword evidence="5" id="KW-1185">Reference proteome</keyword>
<dbReference type="Pfam" id="PF01476">
    <property type="entry name" value="LysM"/>
    <property type="match status" value="1"/>
</dbReference>
<dbReference type="RefSeq" id="WP_112881334.1">
    <property type="nucleotide sequence ID" value="NZ_QLUW01000001.1"/>
</dbReference>
<organism evidence="4 5">
    <name type="scientific">Paenibacillus montanisoli</name>
    <dbReference type="NCBI Taxonomy" id="2081970"/>
    <lineage>
        <taxon>Bacteria</taxon>
        <taxon>Bacillati</taxon>
        <taxon>Bacillota</taxon>
        <taxon>Bacilli</taxon>
        <taxon>Bacillales</taxon>
        <taxon>Paenibacillaceae</taxon>
        <taxon>Paenibacillus</taxon>
    </lineage>
</organism>
<feature type="domain" description="LysM" evidence="3">
    <location>
        <begin position="72"/>
        <end position="122"/>
    </location>
</feature>
<dbReference type="InterPro" id="IPR036779">
    <property type="entry name" value="LysM_dom_sf"/>
</dbReference>
<evidence type="ECO:0000313" key="5">
    <source>
        <dbReference type="Proteomes" id="UP000249260"/>
    </source>
</evidence>
<dbReference type="OrthoDB" id="9801998at2"/>
<comment type="caution">
    <text evidence="4">The sequence shown here is derived from an EMBL/GenBank/DDBJ whole genome shotgun (WGS) entry which is preliminary data.</text>
</comment>
<dbReference type="EMBL" id="QLUW01000001">
    <property type="protein sequence ID" value="RAP78211.1"/>
    <property type="molecule type" value="Genomic_DNA"/>
</dbReference>
<dbReference type="Gene3D" id="3.10.350.10">
    <property type="entry name" value="LysM domain"/>
    <property type="match status" value="1"/>
</dbReference>
<dbReference type="InterPro" id="IPR018392">
    <property type="entry name" value="LysM"/>
</dbReference>
<dbReference type="SMART" id="SM00257">
    <property type="entry name" value="LysM"/>
    <property type="match status" value="1"/>
</dbReference>
<dbReference type="SUPFAM" id="SSF54106">
    <property type="entry name" value="LysM domain"/>
    <property type="match status" value="1"/>
</dbReference>
<reference evidence="4 5" key="1">
    <citation type="submission" date="2018-06" db="EMBL/GenBank/DDBJ databases">
        <title>Paenibacillus montanisoli sp. nov., isolated from mountain area soil.</title>
        <authorList>
            <person name="Wu M."/>
        </authorList>
    </citation>
    <scope>NUCLEOTIDE SEQUENCE [LARGE SCALE GENOMIC DNA]</scope>
    <source>
        <strain evidence="4 5">RA17</strain>
    </source>
</reference>
<keyword evidence="2" id="KW-1133">Transmembrane helix</keyword>
<dbReference type="AlphaFoldDB" id="A0A328UA35"/>
<accession>A0A328UA35</accession>
<dbReference type="Proteomes" id="UP000249260">
    <property type="component" value="Unassembled WGS sequence"/>
</dbReference>
<feature type="compositionally biased region" description="Low complexity" evidence="1">
    <location>
        <begin position="1"/>
        <end position="16"/>
    </location>
</feature>
<feature type="region of interest" description="Disordered" evidence="1">
    <location>
        <begin position="1"/>
        <end position="29"/>
    </location>
</feature>
<evidence type="ECO:0000256" key="1">
    <source>
        <dbReference type="SAM" id="MobiDB-lite"/>
    </source>
</evidence>
<name>A0A328UA35_9BACL</name>
<gene>
    <name evidence="4" type="ORF">DL346_07215</name>
</gene>
<dbReference type="PROSITE" id="PS51782">
    <property type="entry name" value="LYSM"/>
    <property type="match status" value="1"/>
</dbReference>
<feature type="transmembrane region" description="Helical" evidence="2">
    <location>
        <begin position="34"/>
        <end position="55"/>
    </location>
</feature>
<evidence type="ECO:0000256" key="2">
    <source>
        <dbReference type="SAM" id="Phobius"/>
    </source>
</evidence>
<sequence>MMTTISTYSSTYKGTTRNSRSNNRTGKERRAERVLLRLGVATLFFVLLFTGLTIMTSQANSEHPAEPTASERIVVVGAGDTLWNIASRVRKEGEDIRHVVYSLKKRNNLSTSTLQTGQSLIVPAE</sequence>
<proteinExistence type="predicted"/>
<keyword evidence="2" id="KW-0472">Membrane</keyword>
<dbReference type="CDD" id="cd00118">
    <property type="entry name" value="LysM"/>
    <property type="match status" value="1"/>
</dbReference>